<name>A0ABW3PHT2_9LACO</name>
<protein>
    <submittedName>
        <fullName evidence="1">Uncharacterized protein</fullName>
    </submittedName>
</protein>
<gene>
    <name evidence="1" type="ORF">ACFQ22_09805</name>
</gene>
<reference evidence="2" key="1">
    <citation type="journal article" date="2019" name="Int. J. Syst. Evol. Microbiol.">
        <title>The Global Catalogue of Microorganisms (GCM) 10K type strain sequencing project: providing services to taxonomists for standard genome sequencing and annotation.</title>
        <authorList>
            <consortium name="The Broad Institute Genomics Platform"/>
            <consortium name="The Broad Institute Genome Sequencing Center for Infectious Disease"/>
            <person name="Wu L."/>
            <person name="Ma J."/>
        </authorList>
    </citation>
    <scope>NUCLEOTIDE SEQUENCE [LARGE SCALE GENOMIC DNA]</scope>
    <source>
        <strain evidence="2">CCUG 71848</strain>
    </source>
</reference>
<dbReference type="RefSeq" id="WP_121977548.1">
    <property type="nucleotide sequence ID" value="NZ_JBHTLH010000035.1"/>
</dbReference>
<dbReference type="EMBL" id="JBHTLH010000035">
    <property type="protein sequence ID" value="MFD1125643.1"/>
    <property type="molecule type" value="Genomic_DNA"/>
</dbReference>
<evidence type="ECO:0000313" key="1">
    <source>
        <dbReference type="EMBL" id="MFD1125643.1"/>
    </source>
</evidence>
<accession>A0ABW3PHT2</accession>
<dbReference type="Proteomes" id="UP001597156">
    <property type="component" value="Unassembled WGS sequence"/>
</dbReference>
<proteinExistence type="predicted"/>
<organism evidence="1 2">
    <name type="scientific">Lentilactobacillus raoultii</name>
    <dbReference type="NCBI Taxonomy" id="1987503"/>
    <lineage>
        <taxon>Bacteria</taxon>
        <taxon>Bacillati</taxon>
        <taxon>Bacillota</taxon>
        <taxon>Bacilli</taxon>
        <taxon>Lactobacillales</taxon>
        <taxon>Lactobacillaceae</taxon>
        <taxon>Lentilactobacillus</taxon>
    </lineage>
</organism>
<keyword evidence="2" id="KW-1185">Reference proteome</keyword>
<sequence>MNLDEFYRATATLNRKFTLLLAKEDHFVPVNQLTKTKGALFLASIAKSKSGTATITLDQFLTRTRALPPQTNLRTLTNRQLVFGFRIVNKSIVFY</sequence>
<evidence type="ECO:0000313" key="2">
    <source>
        <dbReference type="Proteomes" id="UP001597156"/>
    </source>
</evidence>
<comment type="caution">
    <text evidence="1">The sequence shown here is derived from an EMBL/GenBank/DDBJ whole genome shotgun (WGS) entry which is preliminary data.</text>
</comment>